<accession>A0ABQ4TIW7</accession>
<dbReference type="Proteomes" id="UP001055101">
    <property type="component" value="Unassembled WGS sequence"/>
</dbReference>
<feature type="chain" id="PRO_5045355128" evidence="1">
    <location>
        <begin position="22"/>
        <end position="255"/>
    </location>
</feature>
<organism evidence="2 3">
    <name type="scientific">Methylobacterium thuringiense</name>
    <dbReference type="NCBI Taxonomy" id="1003091"/>
    <lineage>
        <taxon>Bacteria</taxon>
        <taxon>Pseudomonadati</taxon>
        <taxon>Pseudomonadota</taxon>
        <taxon>Alphaproteobacteria</taxon>
        <taxon>Hyphomicrobiales</taxon>
        <taxon>Methylobacteriaceae</taxon>
        <taxon>Methylobacterium</taxon>
    </lineage>
</organism>
<reference evidence="2" key="2">
    <citation type="submission" date="2021-08" db="EMBL/GenBank/DDBJ databases">
        <authorList>
            <person name="Tani A."/>
            <person name="Ola A."/>
            <person name="Ogura Y."/>
            <person name="Katsura K."/>
            <person name="Hayashi T."/>
        </authorList>
    </citation>
    <scope>NUCLEOTIDE SEQUENCE</scope>
    <source>
        <strain evidence="2">DSM 23674</strain>
    </source>
</reference>
<comment type="caution">
    <text evidence="2">The sequence shown here is derived from an EMBL/GenBank/DDBJ whole genome shotgun (WGS) entry which is preliminary data.</text>
</comment>
<name>A0ABQ4TIW7_9HYPH</name>
<gene>
    <name evidence="2" type="ORF">EKPJFOCH_0096</name>
</gene>
<keyword evidence="3" id="KW-1185">Reference proteome</keyword>
<feature type="signal peptide" evidence="1">
    <location>
        <begin position="1"/>
        <end position="21"/>
    </location>
</feature>
<evidence type="ECO:0000313" key="2">
    <source>
        <dbReference type="EMBL" id="GJE53630.1"/>
    </source>
</evidence>
<sequence length="255" mass="28081">MRFSKYGWALCVMIATCVAVSAETAPPIADALANITVLVRPGRVGYVTVWDGNKYVQCRRVPDDSLHCEAGGVTMQPSLAAVLDPNRLQMLGNLGWSLDRSFGNYIRTFPAPMSYAVVAEQILEVLTRAYEANPTDLEINTDWIADIPCPPRNGPYRILPVPSTTPRPCAHSPFGPVSSKPSHLLSRRRRAKMCWRSMEGSSRPNFSASASMQSAGSIPSLMLGSDTYSARRNLRCAFCFARRNRLKAGRRLPSC</sequence>
<dbReference type="EMBL" id="BPRA01000001">
    <property type="protein sequence ID" value="GJE53630.1"/>
    <property type="molecule type" value="Genomic_DNA"/>
</dbReference>
<keyword evidence="1" id="KW-0732">Signal</keyword>
<reference evidence="2" key="1">
    <citation type="journal article" date="2021" name="Front. Microbiol.">
        <title>Comprehensive Comparative Genomics and Phenotyping of Methylobacterium Species.</title>
        <authorList>
            <person name="Alessa O."/>
            <person name="Ogura Y."/>
            <person name="Fujitani Y."/>
            <person name="Takami H."/>
            <person name="Hayashi T."/>
            <person name="Sahin N."/>
            <person name="Tani A."/>
        </authorList>
    </citation>
    <scope>NUCLEOTIDE SEQUENCE</scope>
    <source>
        <strain evidence="2">DSM 23674</strain>
    </source>
</reference>
<evidence type="ECO:0000256" key="1">
    <source>
        <dbReference type="SAM" id="SignalP"/>
    </source>
</evidence>
<proteinExistence type="predicted"/>
<protein>
    <submittedName>
        <fullName evidence="2">Uncharacterized protein</fullName>
    </submittedName>
</protein>
<evidence type="ECO:0000313" key="3">
    <source>
        <dbReference type="Proteomes" id="UP001055101"/>
    </source>
</evidence>